<dbReference type="Proteomes" id="UP001612741">
    <property type="component" value="Unassembled WGS sequence"/>
</dbReference>
<evidence type="ECO:0008006" key="5">
    <source>
        <dbReference type="Google" id="ProtNLM"/>
    </source>
</evidence>
<feature type="coiled-coil region" evidence="1">
    <location>
        <begin position="326"/>
        <end position="384"/>
    </location>
</feature>
<sequence>MRRWAKLNERQLTVLRRTADGEPITAKEPDLSRTVYALRDRGLVSTPRRGGIWVAEVTEAGRFYLARGEYQDSAALVPRTGSSTTGRKAAGATQQSPRALAAELIKRLQEEGGTLHVHDPDEATRALHRRALDAAKRHGLIPEGFRLLHTGRDRGDLILRLEDAAHPDEADWNRIRLSARDLITDPHELAARLREDRHAIDVTDATIRRALDVVRALAEEMLKRGHSIGISRRGKPRGLHAHARGHQYALNVKEELDRVPHVFTEEELQSRKLYTWQRITPEYDEVPSGRLKLELGEGHGVQCWADDKRSRLEDKVRAIVKEVDRRSEADQAAHRAREEAARERAEAWRREEAERQRREAARLAEREEALTRAAERAREEHRRQTFGEALEGWACAAAIRDFCLDLERAAVATPAQEAAIARWVTWARAQANHMDPLQTPTILTDANFDIEPTPAALRRHQGEENQPERELRPGGPSSVRYNDLHPSAWRWERPGRFQWWRR</sequence>
<evidence type="ECO:0000313" key="3">
    <source>
        <dbReference type="EMBL" id="MFI6505685.1"/>
    </source>
</evidence>
<dbReference type="RefSeq" id="WP_397091998.1">
    <property type="nucleotide sequence ID" value="NZ_JBITGY010000021.1"/>
</dbReference>
<keyword evidence="1" id="KW-0175">Coiled coil</keyword>
<feature type="region of interest" description="Disordered" evidence="2">
    <location>
        <begin position="458"/>
        <end position="479"/>
    </location>
</feature>
<gene>
    <name evidence="3" type="ORF">ACIBG2_50480</name>
</gene>
<proteinExistence type="predicted"/>
<evidence type="ECO:0000313" key="4">
    <source>
        <dbReference type="Proteomes" id="UP001612741"/>
    </source>
</evidence>
<protein>
    <recommendedName>
        <fullName evidence="5">PE-PGRS family protein</fullName>
    </recommendedName>
</protein>
<dbReference type="EMBL" id="JBITGY010000021">
    <property type="protein sequence ID" value="MFI6505685.1"/>
    <property type="molecule type" value="Genomic_DNA"/>
</dbReference>
<name>A0ABW7ZCY1_9ACTN</name>
<evidence type="ECO:0000256" key="1">
    <source>
        <dbReference type="SAM" id="Coils"/>
    </source>
</evidence>
<reference evidence="3 4" key="1">
    <citation type="submission" date="2024-10" db="EMBL/GenBank/DDBJ databases">
        <title>The Natural Products Discovery Center: Release of the First 8490 Sequenced Strains for Exploring Actinobacteria Biosynthetic Diversity.</title>
        <authorList>
            <person name="Kalkreuter E."/>
            <person name="Kautsar S.A."/>
            <person name="Yang D."/>
            <person name="Bader C.D."/>
            <person name="Teijaro C.N."/>
            <person name="Fluegel L."/>
            <person name="Davis C.M."/>
            <person name="Simpson J.R."/>
            <person name="Lauterbach L."/>
            <person name="Steele A.D."/>
            <person name="Gui C."/>
            <person name="Meng S."/>
            <person name="Li G."/>
            <person name="Viehrig K."/>
            <person name="Ye F."/>
            <person name="Su P."/>
            <person name="Kiefer A.F."/>
            <person name="Nichols A."/>
            <person name="Cepeda A.J."/>
            <person name="Yan W."/>
            <person name="Fan B."/>
            <person name="Jiang Y."/>
            <person name="Adhikari A."/>
            <person name="Zheng C.-J."/>
            <person name="Schuster L."/>
            <person name="Cowan T.M."/>
            <person name="Smanski M.J."/>
            <person name="Chevrette M.G."/>
            <person name="De Carvalho L.P.S."/>
            <person name="Shen B."/>
        </authorList>
    </citation>
    <scope>NUCLEOTIDE SEQUENCE [LARGE SCALE GENOMIC DNA]</scope>
    <source>
        <strain evidence="3 4">NPDC050545</strain>
    </source>
</reference>
<feature type="compositionally biased region" description="Basic and acidic residues" evidence="2">
    <location>
        <begin position="460"/>
        <end position="472"/>
    </location>
</feature>
<keyword evidence="4" id="KW-1185">Reference proteome</keyword>
<evidence type="ECO:0000256" key="2">
    <source>
        <dbReference type="SAM" id="MobiDB-lite"/>
    </source>
</evidence>
<comment type="caution">
    <text evidence="3">The sequence shown here is derived from an EMBL/GenBank/DDBJ whole genome shotgun (WGS) entry which is preliminary data.</text>
</comment>
<accession>A0ABW7ZCY1</accession>
<organism evidence="3 4">
    <name type="scientific">Nonomuraea typhae</name>
    <dbReference type="NCBI Taxonomy" id="2603600"/>
    <lineage>
        <taxon>Bacteria</taxon>
        <taxon>Bacillati</taxon>
        <taxon>Actinomycetota</taxon>
        <taxon>Actinomycetes</taxon>
        <taxon>Streptosporangiales</taxon>
        <taxon>Streptosporangiaceae</taxon>
        <taxon>Nonomuraea</taxon>
    </lineage>
</organism>